<dbReference type="InterPro" id="IPR004090">
    <property type="entry name" value="Chemotax_Me-accpt_rcpt"/>
</dbReference>
<dbReference type="InterPro" id="IPR033479">
    <property type="entry name" value="dCache_1"/>
</dbReference>
<sequence>MKFQSKIIFASSLLFVSVALVVGLVQQQKTSSTFNKQIETSVRELMNSISFTVTYELKAKRELVNSVTHSLNIIDTSNRQLALEAISTPSLIKSFQAVGIGYEQDGSLVSNNGWIPEVGYDVRNRPWYQQASHSDDIVITKPYIDSSTNQMIISVSSSLVDRSNQFIGNVVFDVSLKPLAKLINQTDLFSSGYLFMMTDDGTVISHPNESYNGHSFTKFVPEVQLQQGVSEVELNGIKHLVSLKKVEGEDWYIGAIINEQKVIAELTNLNTNLFILTGFSLLIAILSLYWLIRYLFKPINNLNSALENIASGDADLTQRLKTDTDTEFAELAHNFNHFVANLQQQMLDSTQVSATLRNHAEMTQSTSFEVSNDINYQISELNSLATAIEQMAASAQDTAEHTQYTAQNATEATNNVLSGVNIVVQTEQSIHKLSSNMKKVSTQSDALIAATDSIGSILDVISEIANQTNLLALNATIESARAGQAGRGFAVVADHVRLLSLRTQESTKEIHEKIQQLRSGTSLMAEAILVSENDVKDAVERARQASAALHSVKENIGNISEFTGQIAAATEEQSLVSSEVSRNTLQITKLGKQVIAQTEKTNQYMNAQLTEIGKQQRILDRFKLLD</sequence>
<dbReference type="CDD" id="cd12912">
    <property type="entry name" value="PDC2_MCP_like"/>
    <property type="match status" value="1"/>
</dbReference>
<evidence type="ECO:0000259" key="13">
    <source>
        <dbReference type="PROSITE" id="PS50885"/>
    </source>
</evidence>
<protein>
    <submittedName>
        <fullName evidence="14">Methyl-accepting chemotaxis protein</fullName>
    </submittedName>
</protein>
<dbReference type="SUPFAM" id="SSF58104">
    <property type="entry name" value="Methyl-accepting chemotaxis protein (MCP) signaling domain"/>
    <property type="match status" value="1"/>
</dbReference>
<dbReference type="Gene3D" id="3.30.450.20">
    <property type="entry name" value="PAS domain"/>
    <property type="match status" value="2"/>
</dbReference>
<dbReference type="InterPro" id="IPR029151">
    <property type="entry name" value="Sensor-like_sf"/>
</dbReference>
<keyword evidence="8 10" id="KW-0807">Transducer</keyword>
<feature type="domain" description="Methyl-accepting transducer" evidence="12">
    <location>
        <begin position="352"/>
        <end position="588"/>
    </location>
</feature>
<dbReference type="GO" id="GO:0005886">
    <property type="term" value="C:plasma membrane"/>
    <property type="evidence" value="ECO:0007669"/>
    <property type="project" value="UniProtKB-SubCell"/>
</dbReference>
<keyword evidence="5 11" id="KW-0812">Transmembrane</keyword>
<dbReference type="InterPro" id="IPR003660">
    <property type="entry name" value="HAMP_dom"/>
</dbReference>
<dbReference type="PROSITE" id="PS50111">
    <property type="entry name" value="CHEMOTAXIS_TRANSDUC_2"/>
    <property type="match status" value="1"/>
</dbReference>
<organism evidence="14 15">
    <name type="scientific">Vibrio fortis</name>
    <dbReference type="NCBI Taxonomy" id="212667"/>
    <lineage>
        <taxon>Bacteria</taxon>
        <taxon>Pseudomonadati</taxon>
        <taxon>Pseudomonadota</taxon>
        <taxon>Gammaproteobacteria</taxon>
        <taxon>Vibrionales</taxon>
        <taxon>Vibrionaceae</taxon>
        <taxon>Vibrio</taxon>
    </lineage>
</organism>
<dbReference type="Pfam" id="PF02743">
    <property type="entry name" value="dCache_1"/>
    <property type="match status" value="1"/>
</dbReference>
<reference evidence="14 15" key="1">
    <citation type="submission" date="2019-09" db="EMBL/GenBank/DDBJ databases">
        <title>Vibrio Fortis S7-72.</title>
        <authorList>
            <person name="Das S.K."/>
        </authorList>
    </citation>
    <scope>NUCLEOTIDE SEQUENCE [LARGE SCALE GENOMIC DNA]</scope>
    <source>
        <strain evidence="14 15">S7-72</strain>
    </source>
</reference>
<feature type="transmembrane region" description="Helical" evidence="11">
    <location>
        <begin position="273"/>
        <end position="292"/>
    </location>
</feature>
<gene>
    <name evidence="14" type="ORF">F2Z80_19650</name>
</gene>
<evidence type="ECO:0000256" key="4">
    <source>
        <dbReference type="ARBA" id="ARBA00022500"/>
    </source>
</evidence>
<dbReference type="PANTHER" id="PTHR32089:SF117">
    <property type="entry name" value="METHYL ACCEPTING SENSORY TRANSDUCER WITH CACHE_1 SMALL MOLECULE BINDING DOMAIN"/>
    <property type="match status" value="1"/>
</dbReference>
<dbReference type="CDD" id="cd06225">
    <property type="entry name" value="HAMP"/>
    <property type="match status" value="1"/>
</dbReference>
<evidence type="ECO:0000256" key="5">
    <source>
        <dbReference type="ARBA" id="ARBA00022692"/>
    </source>
</evidence>
<evidence type="ECO:0000256" key="11">
    <source>
        <dbReference type="SAM" id="Phobius"/>
    </source>
</evidence>
<dbReference type="PANTHER" id="PTHR32089">
    <property type="entry name" value="METHYL-ACCEPTING CHEMOTAXIS PROTEIN MCPB"/>
    <property type="match status" value="1"/>
</dbReference>
<dbReference type="Pfam" id="PF00015">
    <property type="entry name" value="MCPsignal"/>
    <property type="match status" value="1"/>
</dbReference>
<dbReference type="SMART" id="SM00304">
    <property type="entry name" value="HAMP"/>
    <property type="match status" value="2"/>
</dbReference>
<comment type="similarity">
    <text evidence="9">Belongs to the methyl-accepting chemotaxis (MCP) protein family.</text>
</comment>
<dbReference type="SMART" id="SM00283">
    <property type="entry name" value="MA"/>
    <property type="match status" value="1"/>
</dbReference>
<dbReference type="GO" id="GO:0004888">
    <property type="term" value="F:transmembrane signaling receptor activity"/>
    <property type="evidence" value="ECO:0007669"/>
    <property type="project" value="InterPro"/>
</dbReference>
<evidence type="ECO:0000256" key="7">
    <source>
        <dbReference type="ARBA" id="ARBA00023136"/>
    </source>
</evidence>
<keyword evidence="3" id="KW-1003">Cell membrane</keyword>
<evidence type="ECO:0000259" key="12">
    <source>
        <dbReference type="PROSITE" id="PS50111"/>
    </source>
</evidence>
<dbReference type="PROSITE" id="PS50885">
    <property type="entry name" value="HAMP"/>
    <property type="match status" value="1"/>
</dbReference>
<dbReference type="PRINTS" id="PR00260">
    <property type="entry name" value="CHEMTRNSDUCR"/>
</dbReference>
<dbReference type="RefSeq" id="WP_150896905.1">
    <property type="nucleotide sequence ID" value="NZ_VXDD01000003.1"/>
</dbReference>
<keyword evidence="7 11" id="KW-0472">Membrane</keyword>
<evidence type="ECO:0000313" key="15">
    <source>
        <dbReference type="Proteomes" id="UP000326687"/>
    </source>
</evidence>
<evidence type="ECO:0000313" key="14">
    <source>
        <dbReference type="EMBL" id="KAB0301290.1"/>
    </source>
</evidence>
<dbReference type="SUPFAM" id="SSF103190">
    <property type="entry name" value="Sensory domain-like"/>
    <property type="match status" value="1"/>
</dbReference>
<dbReference type="GO" id="GO:0006935">
    <property type="term" value="P:chemotaxis"/>
    <property type="evidence" value="ECO:0007669"/>
    <property type="project" value="UniProtKB-KW"/>
</dbReference>
<evidence type="ECO:0000256" key="1">
    <source>
        <dbReference type="ARBA" id="ARBA00004533"/>
    </source>
</evidence>
<dbReference type="CDD" id="cd12913">
    <property type="entry name" value="PDC1_MCP_like"/>
    <property type="match status" value="1"/>
</dbReference>
<dbReference type="EMBL" id="VXDD01000003">
    <property type="protein sequence ID" value="KAB0301290.1"/>
    <property type="molecule type" value="Genomic_DNA"/>
</dbReference>
<comment type="caution">
    <text evidence="14">The sequence shown here is derived from an EMBL/GenBank/DDBJ whole genome shotgun (WGS) entry which is preliminary data.</text>
</comment>
<dbReference type="Pfam" id="PF00672">
    <property type="entry name" value="HAMP"/>
    <property type="match status" value="1"/>
</dbReference>
<dbReference type="Proteomes" id="UP000326687">
    <property type="component" value="Unassembled WGS sequence"/>
</dbReference>
<name>A0A5N3S3D1_9VIBR</name>
<dbReference type="InterPro" id="IPR004089">
    <property type="entry name" value="MCPsignal_dom"/>
</dbReference>
<evidence type="ECO:0000256" key="2">
    <source>
        <dbReference type="ARBA" id="ARBA00004651"/>
    </source>
</evidence>
<dbReference type="FunFam" id="1.10.287.950:FF:000001">
    <property type="entry name" value="Methyl-accepting chemotaxis sensory transducer"/>
    <property type="match status" value="1"/>
</dbReference>
<comment type="subcellular location">
    <subcellularLocation>
        <location evidence="1">Cell inner membrane</location>
    </subcellularLocation>
    <subcellularLocation>
        <location evidence="2">Cell membrane</location>
        <topology evidence="2">Multi-pass membrane protein</topology>
    </subcellularLocation>
</comment>
<evidence type="ECO:0000256" key="9">
    <source>
        <dbReference type="ARBA" id="ARBA00029447"/>
    </source>
</evidence>
<dbReference type="GO" id="GO:0007165">
    <property type="term" value="P:signal transduction"/>
    <property type="evidence" value="ECO:0007669"/>
    <property type="project" value="UniProtKB-KW"/>
</dbReference>
<evidence type="ECO:0000256" key="10">
    <source>
        <dbReference type="PROSITE-ProRule" id="PRU00284"/>
    </source>
</evidence>
<keyword evidence="4" id="KW-0145">Chemotaxis</keyword>
<evidence type="ECO:0000256" key="6">
    <source>
        <dbReference type="ARBA" id="ARBA00022989"/>
    </source>
</evidence>
<dbReference type="Gene3D" id="1.10.287.950">
    <property type="entry name" value="Methyl-accepting chemotaxis protein"/>
    <property type="match status" value="1"/>
</dbReference>
<feature type="domain" description="HAMP" evidence="13">
    <location>
        <begin position="293"/>
        <end position="347"/>
    </location>
</feature>
<accession>A0A5N3S3D1</accession>
<dbReference type="AlphaFoldDB" id="A0A5N3S3D1"/>
<proteinExistence type="inferred from homology"/>
<evidence type="ECO:0000256" key="8">
    <source>
        <dbReference type="ARBA" id="ARBA00023224"/>
    </source>
</evidence>
<keyword evidence="6 11" id="KW-1133">Transmembrane helix</keyword>
<evidence type="ECO:0000256" key="3">
    <source>
        <dbReference type="ARBA" id="ARBA00022475"/>
    </source>
</evidence>